<reference evidence="1 2" key="1">
    <citation type="submission" date="2019-12" db="EMBL/GenBank/DDBJ databases">
        <title>The draft genomic sequence of strain Chitinophaga oryziterrae JCM 16595.</title>
        <authorList>
            <person name="Zhang X."/>
        </authorList>
    </citation>
    <scope>NUCLEOTIDE SEQUENCE [LARGE SCALE GENOMIC DNA]</scope>
    <source>
        <strain evidence="1 2">JCM 16595</strain>
    </source>
</reference>
<keyword evidence="2" id="KW-1185">Reference proteome</keyword>
<comment type="caution">
    <text evidence="1">The sequence shown here is derived from an EMBL/GenBank/DDBJ whole genome shotgun (WGS) entry which is preliminary data.</text>
</comment>
<dbReference type="Pfam" id="PF14054">
    <property type="entry name" value="DUF4249"/>
    <property type="match status" value="1"/>
</dbReference>
<dbReference type="AlphaFoldDB" id="A0A6N8J2R1"/>
<evidence type="ECO:0000313" key="2">
    <source>
        <dbReference type="Proteomes" id="UP000468388"/>
    </source>
</evidence>
<dbReference type="EMBL" id="WRXO01000001">
    <property type="protein sequence ID" value="MVT38978.1"/>
    <property type="molecule type" value="Genomic_DNA"/>
</dbReference>
<protein>
    <submittedName>
        <fullName evidence="1">DUF4249 family protein</fullName>
    </submittedName>
</protein>
<name>A0A6N8J2R1_9BACT</name>
<proteinExistence type="predicted"/>
<dbReference type="InterPro" id="IPR025345">
    <property type="entry name" value="DUF4249"/>
</dbReference>
<gene>
    <name evidence="1" type="ORF">GO495_00155</name>
</gene>
<sequence>MRFVYSILLVIIFGACEKESKMYIPYDGDKIVLNSLIQPDSLIYIRVTQSKEVRVYGNLQFPELSNAMVTLYENGIELPTPQWQVINGFGYYVSAGVAQEGKQYSIGVEYKGLTSVSGADSTPARPVIKDAHAQRSNSRLRFTLSDNAAETNYYSIRFFNADSVNGTLVVNRTDTLRCRLDPSFENNFVDIIGNNYYGEIDIADDRINGKETVFVLQTEKQMTSSHIIVEVRGLTEGAYKYLQATYSQRQNDKPDVSLDPVNVYSNVQNGYGIVAGVNARALSFKVE</sequence>
<organism evidence="1 2">
    <name type="scientific">Chitinophaga oryziterrae</name>
    <dbReference type="NCBI Taxonomy" id="1031224"/>
    <lineage>
        <taxon>Bacteria</taxon>
        <taxon>Pseudomonadati</taxon>
        <taxon>Bacteroidota</taxon>
        <taxon>Chitinophagia</taxon>
        <taxon>Chitinophagales</taxon>
        <taxon>Chitinophagaceae</taxon>
        <taxon>Chitinophaga</taxon>
    </lineage>
</organism>
<dbReference type="Proteomes" id="UP000468388">
    <property type="component" value="Unassembled WGS sequence"/>
</dbReference>
<dbReference type="PROSITE" id="PS51257">
    <property type="entry name" value="PROKAR_LIPOPROTEIN"/>
    <property type="match status" value="1"/>
</dbReference>
<dbReference type="OrthoDB" id="1115009at2"/>
<accession>A0A6N8J2R1</accession>
<evidence type="ECO:0000313" key="1">
    <source>
        <dbReference type="EMBL" id="MVT38978.1"/>
    </source>
</evidence>
<dbReference type="RefSeq" id="WP_157297689.1">
    <property type="nucleotide sequence ID" value="NZ_BAAAZB010000005.1"/>
</dbReference>